<keyword evidence="2" id="KW-0728">SH3 domain</keyword>
<sequence length="479" mass="53174">MANSTEKETLNVNDQPISIFLEFADLAKFKTVFQGFGVEKFDHLNDVQDDDLLKFGLSNIEIRRFTRKVADFRSQHAIKGVTVENTSSAAGAREPVTKQQSTVLMGPLKPYRPQSAWKSTSVGFIPNPTTPRAEFMNSLLPEFYKSKFNHCKNAKQFVKEFHGTGRELYHSKQQIDEIDKQINSMMNKQNPAAAGVVLDKDYTLVPSDSIRINNNIQRAKQIISNLSSTDNKLKTLDSKLFSSTGKLKSGEEATHKFFEKQLGEVVLLHRKVTEINNQLTGLQEKFTRLFKVTYSKSQSRKRKQKQNKRKAKRAKQNRMEANCKQIVRTIAPQRNDSDAEPIGPLELHQEGIIGLKKRQLPYIQYAFDKELFTVAAKDTIKQYMTFSMSEIEEDDSDGSSADARDGSGSRDYGNGSSAYDDGSSADGDGSSSDGSRDDGNGSSTDGDGSSADGDGSRDYGNGSSADGDVEISTSEILDN</sequence>
<accession>A0A6S7FUS3</accession>
<dbReference type="Pfam" id="PF22931">
    <property type="entry name" value="SAM_TNK"/>
    <property type="match status" value="1"/>
</dbReference>
<feature type="compositionally biased region" description="Basic residues" evidence="8">
    <location>
        <begin position="298"/>
        <end position="316"/>
    </location>
</feature>
<evidence type="ECO:0000313" key="10">
    <source>
        <dbReference type="EMBL" id="CAB3979949.1"/>
    </source>
</evidence>
<comment type="caution">
    <text evidence="10">The sequence shown here is derived from an EMBL/GenBank/DDBJ whole genome shotgun (WGS) entry which is preliminary data.</text>
</comment>
<gene>
    <name evidence="10" type="ORF">PACLA_8A080599</name>
</gene>
<dbReference type="GO" id="GO:0004715">
    <property type="term" value="F:non-membrane spanning protein tyrosine kinase activity"/>
    <property type="evidence" value="ECO:0007669"/>
    <property type="project" value="UniProtKB-EC"/>
</dbReference>
<evidence type="ECO:0000256" key="3">
    <source>
        <dbReference type="ARBA" id="ARBA00022679"/>
    </source>
</evidence>
<dbReference type="EMBL" id="CACRXK020000243">
    <property type="protein sequence ID" value="CAB3979949.1"/>
    <property type="molecule type" value="Genomic_DNA"/>
</dbReference>
<feature type="compositionally biased region" description="Low complexity" evidence="8">
    <location>
        <begin position="409"/>
        <end position="433"/>
    </location>
</feature>
<keyword evidence="5" id="KW-0418">Kinase</keyword>
<feature type="region of interest" description="Disordered" evidence="8">
    <location>
        <begin position="391"/>
        <end position="479"/>
    </location>
</feature>
<feature type="region of interest" description="Disordered" evidence="8">
    <location>
        <begin position="297"/>
        <end position="321"/>
    </location>
</feature>
<reference evidence="10" key="1">
    <citation type="submission" date="2020-04" db="EMBL/GenBank/DDBJ databases">
        <authorList>
            <person name="Alioto T."/>
            <person name="Alioto T."/>
            <person name="Gomez Garrido J."/>
        </authorList>
    </citation>
    <scope>NUCLEOTIDE SEQUENCE</scope>
    <source>
        <strain evidence="10">A484AB</strain>
    </source>
</reference>
<evidence type="ECO:0000256" key="6">
    <source>
        <dbReference type="ARBA" id="ARBA00022840"/>
    </source>
</evidence>
<evidence type="ECO:0000313" key="11">
    <source>
        <dbReference type="Proteomes" id="UP001152795"/>
    </source>
</evidence>
<evidence type="ECO:0000256" key="7">
    <source>
        <dbReference type="ARBA" id="ARBA00023137"/>
    </source>
</evidence>
<dbReference type="AlphaFoldDB" id="A0A6S7FUS3"/>
<dbReference type="Proteomes" id="UP001152795">
    <property type="component" value="Unassembled WGS sequence"/>
</dbReference>
<evidence type="ECO:0000259" key="9">
    <source>
        <dbReference type="Pfam" id="PF22931"/>
    </source>
</evidence>
<dbReference type="InterPro" id="IPR055175">
    <property type="entry name" value="ACK/TNK-like_SAM"/>
</dbReference>
<dbReference type="OrthoDB" id="6007004at2759"/>
<evidence type="ECO:0000256" key="4">
    <source>
        <dbReference type="ARBA" id="ARBA00022741"/>
    </source>
</evidence>
<organism evidence="10 11">
    <name type="scientific">Paramuricea clavata</name>
    <name type="common">Red gorgonian</name>
    <name type="synonym">Violescent sea-whip</name>
    <dbReference type="NCBI Taxonomy" id="317549"/>
    <lineage>
        <taxon>Eukaryota</taxon>
        <taxon>Metazoa</taxon>
        <taxon>Cnidaria</taxon>
        <taxon>Anthozoa</taxon>
        <taxon>Octocorallia</taxon>
        <taxon>Malacalcyonacea</taxon>
        <taxon>Plexauridae</taxon>
        <taxon>Paramuricea</taxon>
    </lineage>
</organism>
<protein>
    <recommendedName>
        <fullName evidence="1">non-specific protein-tyrosine kinase</fullName>
        <ecNumber evidence="1">2.7.10.2</ecNumber>
    </recommendedName>
</protein>
<keyword evidence="11" id="KW-1185">Reference proteome</keyword>
<keyword evidence="4" id="KW-0547">Nucleotide-binding</keyword>
<keyword evidence="6" id="KW-0067">ATP-binding</keyword>
<proteinExistence type="predicted"/>
<keyword evidence="3" id="KW-0808">Transferase</keyword>
<evidence type="ECO:0000256" key="1">
    <source>
        <dbReference type="ARBA" id="ARBA00011903"/>
    </source>
</evidence>
<evidence type="ECO:0000256" key="5">
    <source>
        <dbReference type="ARBA" id="ARBA00022777"/>
    </source>
</evidence>
<feature type="domain" description="ACK/TNK-like SAM" evidence="9">
    <location>
        <begin position="20"/>
        <end position="68"/>
    </location>
</feature>
<dbReference type="EC" id="2.7.10.2" evidence="1"/>
<evidence type="ECO:0000256" key="8">
    <source>
        <dbReference type="SAM" id="MobiDB-lite"/>
    </source>
</evidence>
<evidence type="ECO:0000256" key="2">
    <source>
        <dbReference type="ARBA" id="ARBA00022443"/>
    </source>
</evidence>
<dbReference type="GO" id="GO:0005524">
    <property type="term" value="F:ATP binding"/>
    <property type="evidence" value="ECO:0007669"/>
    <property type="project" value="UniProtKB-KW"/>
</dbReference>
<keyword evidence="7" id="KW-0829">Tyrosine-protein kinase</keyword>
<name>A0A6S7FUS3_PARCT</name>
<feature type="compositionally biased region" description="Low complexity" evidence="8">
    <location>
        <begin position="440"/>
        <end position="453"/>
    </location>
</feature>